<dbReference type="GO" id="GO:0000978">
    <property type="term" value="F:RNA polymerase II cis-regulatory region sequence-specific DNA binding"/>
    <property type="evidence" value="ECO:0007669"/>
    <property type="project" value="TreeGrafter"/>
</dbReference>
<dbReference type="SUPFAM" id="SSF57701">
    <property type="entry name" value="Zn2/Cys6 DNA-binding domain"/>
    <property type="match status" value="1"/>
</dbReference>
<name>W9CX27_SCLBF</name>
<dbReference type="Pfam" id="PF00172">
    <property type="entry name" value="Zn_clus"/>
    <property type="match status" value="1"/>
</dbReference>
<dbReference type="SMART" id="SM00066">
    <property type="entry name" value="GAL4"/>
    <property type="match status" value="1"/>
</dbReference>
<evidence type="ECO:0000256" key="2">
    <source>
        <dbReference type="ARBA" id="ARBA00022833"/>
    </source>
</evidence>
<dbReference type="AlphaFoldDB" id="W9CX27"/>
<dbReference type="OrthoDB" id="4337792at2759"/>
<evidence type="ECO:0000313" key="10">
    <source>
        <dbReference type="Proteomes" id="UP000019487"/>
    </source>
</evidence>
<keyword evidence="1" id="KW-0479">Metal-binding</keyword>
<dbReference type="SMART" id="SM00906">
    <property type="entry name" value="Fungal_trans"/>
    <property type="match status" value="1"/>
</dbReference>
<organism evidence="9 10">
    <name type="scientific">Sclerotinia borealis (strain F-4128)</name>
    <dbReference type="NCBI Taxonomy" id="1432307"/>
    <lineage>
        <taxon>Eukaryota</taxon>
        <taxon>Fungi</taxon>
        <taxon>Dikarya</taxon>
        <taxon>Ascomycota</taxon>
        <taxon>Pezizomycotina</taxon>
        <taxon>Leotiomycetes</taxon>
        <taxon>Helotiales</taxon>
        <taxon>Sclerotiniaceae</taxon>
        <taxon>Sclerotinia</taxon>
    </lineage>
</organism>
<feature type="region of interest" description="Disordered" evidence="7">
    <location>
        <begin position="1"/>
        <end position="33"/>
    </location>
</feature>
<keyword evidence="6" id="KW-0539">Nucleus</keyword>
<dbReference type="InterPro" id="IPR001138">
    <property type="entry name" value="Zn2Cys6_DnaBD"/>
</dbReference>
<dbReference type="CDD" id="cd00067">
    <property type="entry name" value="GAL4"/>
    <property type="match status" value="1"/>
</dbReference>
<keyword evidence="3" id="KW-0805">Transcription regulation</keyword>
<dbReference type="HOGENOM" id="CLU_007091_3_0_1"/>
<evidence type="ECO:0000313" key="9">
    <source>
        <dbReference type="EMBL" id="ESZ99145.1"/>
    </source>
</evidence>
<evidence type="ECO:0000256" key="1">
    <source>
        <dbReference type="ARBA" id="ARBA00022723"/>
    </source>
</evidence>
<gene>
    <name evidence="9" type="ORF">SBOR_0466</name>
</gene>
<dbReference type="GO" id="GO:0005634">
    <property type="term" value="C:nucleus"/>
    <property type="evidence" value="ECO:0007669"/>
    <property type="project" value="TreeGrafter"/>
</dbReference>
<dbReference type="Pfam" id="PF04082">
    <property type="entry name" value="Fungal_trans"/>
    <property type="match status" value="1"/>
</dbReference>
<dbReference type="InterPro" id="IPR036864">
    <property type="entry name" value="Zn2-C6_fun-type_DNA-bd_sf"/>
</dbReference>
<evidence type="ECO:0000256" key="4">
    <source>
        <dbReference type="ARBA" id="ARBA00023125"/>
    </source>
</evidence>
<dbReference type="Proteomes" id="UP000019487">
    <property type="component" value="Unassembled WGS sequence"/>
</dbReference>
<evidence type="ECO:0000256" key="7">
    <source>
        <dbReference type="SAM" id="MobiDB-lite"/>
    </source>
</evidence>
<keyword evidence="2" id="KW-0862">Zinc</keyword>
<dbReference type="PANTHER" id="PTHR31944:SF131">
    <property type="entry name" value="HEME-RESPONSIVE ZINC FINGER TRANSCRIPTION FACTOR HAP1"/>
    <property type="match status" value="1"/>
</dbReference>
<evidence type="ECO:0000259" key="8">
    <source>
        <dbReference type="PROSITE" id="PS50048"/>
    </source>
</evidence>
<keyword evidence="5" id="KW-0804">Transcription</keyword>
<dbReference type="GO" id="GO:0006351">
    <property type="term" value="P:DNA-templated transcription"/>
    <property type="evidence" value="ECO:0007669"/>
    <property type="project" value="InterPro"/>
</dbReference>
<evidence type="ECO:0000256" key="3">
    <source>
        <dbReference type="ARBA" id="ARBA00023015"/>
    </source>
</evidence>
<dbReference type="PANTHER" id="PTHR31944">
    <property type="entry name" value="HEME-RESPONSIVE ZINC FINGER TRANSCRIPTION FACTOR HAP1"/>
    <property type="match status" value="1"/>
</dbReference>
<comment type="caution">
    <text evidence="9">The sequence shown here is derived from an EMBL/GenBank/DDBJ whole genome shotgun (WGS) entry which is preliminary data.</text>
</comment>
<dbReference type="InterPro" id="IPR051430">
    <property type="entry name" value="Fungal_TF_Env_Response"/>
</dbReference>
<accession>W9CX27</accession>
<dbReference type="PROSITE" id="PS00463">
    <property type="entry name" value="ZN2_CY6_FUNGAL_1"/>
    <property type="match status" value="1"/>
</dbReference>
<sequence>MDISSIVLQKSKMDGDGDSPPPPGQPRKRRRPALSCIQCRRRKIKCDRNMPCGQCISSKTSACQYSSDPAPQYKRSRVNGNGLYPVTPSTVDQDSLGSATNASPNVGGVTDGMTNRIPIVSRTLWADSTPIIEGPLPVRGQAVVQYEKTADPSVQALLNRVHKLEQIISDSDALNSGPGLISSSIVKGPSLRGSLSKTRFFGQSHWMNSFEQFKHMSNFKELGPLGKGGEVFDLLNKCKALGRKAKEYQSAESSIPSGYRDFVPEKEISDRLVNAYFRTFESVYRVLHIPTFEEEYESYWKNPAAASMAFVIKLLLVMSIGTCFYEDPILPTSLCPKAQHWIAAAQAWVSAPSEKHRLNIVGLQIHCLLLIARQVNSVGGDLTWISAGSVYHLAMCLGLHRDPVHFPKMGPYHAEMRRRLWATVLELSLQSSQDLGMSPLISIQDYDTELPANIDDSDISESTKKVPTSKSVTTFTRSSIQISLMRSFCTRLEIAKAINSFRSETSYEETLRLGTTLSTASRSSSALLKSFLTSNSETKPTPFQIKIHDFFTTHFLLALHRPYSIKAKVNPTYYFSRKVCLETSLSLLAPAISLPEQSKSSQHDDWTLLTWTASGLTKGNYIHAYIGLGLELNQQLEEDPPLPLSIVAPPPQQVEILRILSGGRDWSTNRIMRGDTNIKGHLFISCLCGQIEALQKATSTEEGMITEARKSVEHCLQLMKDKLKDQEAKINAEMDRNLSLDAGLDAVDWNAVMQDPAVGFELPDEWVFSGWEDCNLWI</sequence>
<proteinExistence type="predicted"/>
<dbReference type="GO" id="GO:0008270">
    <property type="term" value="F:zinc ion binding"/>
    <property type="evidence" value="ECO:0007669"/>
    <property type="project" value="InterPro"/>
</dbReference>
<dbReference type="PROSITE" id="PS50048">
    <property type="entry name" value="ZN2_CY6_FUNGAL_2"/>
    <property type="match status" value="1"/>
</dbReference>
<evidence type="ECO:0000256" key="5">
    <source>
        <dbReference type="ARBA" id="ARBA00023163"/>
    </source>
</evidence>
<dbReference type="CDD" id="cd12148">
    <property type="entry name" value="fungal_TF_MHR"/>
    <property type="match status" value="1"/>
</dbReference>
<feature type="domain" description="Zn(2)-C6 fungal-type" evidence="8">
    <location>
        <begin position="35"/>
        <end position="65"/>
    </location>
</feature>
<dbReference type="Gene3D" id="4.10.240.10">
    <property type="entry name" value="Zn(2)-C6 fungal-type DNA-binding domain"/>
    <property type="match status" value="1"/>
</dbReference>
<keyword evidence="4" id="KW-0238">DNA-binding</keyword>
<evidence type="ECO:0000256" key="6">
    <source>
        <dbReference type="ARBA" id="ARBA00023242"/>
    </source>
</evidence>
<dbReference type="InterPro" id="IPR007219">
    <property type="entry name" value="XnlR_reg_dom"/>
</dbReference>
<reference evidence="9 10" key="1">
    <citation type="journal article" date="2014" name="Genome Announc.">
        <title>Draft genome sequence of Sclerotinia borealis, a psychrophilic plant pathogenic fungus.</title>
        <authorList>
            <person name="Mardanov A.V."/>
            <person name="Beletsky A.V."/>
            <person name="Kadnikov V.V."/>
            <person name="Ignatov A.N."/>
            <person name="Ravin N.V."/>
        </authorList>
    </citation>
    <scope>NUCLEOTIDE SEQUENCE [LARGE SCALE GENOMIC DNA]</scope>
    <source>
        <strain evidence="10">F-4157</strain>
    </source>
</reference>
<protein>
    <recommendedName>
        <fullName evidence="8">Zn(2)-C6 fungal-type domain-containing protein</fullName>
    </recommendedName>
</protein>
<keyword evidence="10" id="KW-1185">Reference proteome</keyword>
<dbReference type="EMBL" id="AYSA01000023">
    <property type="protein sequence ID" value="ESZ99145.1"/>
    <property type="molecule type" value="Genomic_DNA"/>
</dbReference>
<dbReference type="GO" id="GO:0001228">
    <property type="term" value="F:DNA-binding transcription activator activity, RNA polymerase II-specific"/>
    <property type="evidence" value="ECO:0007669"/>
    <property type="project" value="TreeGrafter"/>
</dbReference>